<proteinExistence type="inferred from homology"/>
<dbReference type="Pfam" id="PF00831">
    <property type="entry name" value="Ribosomal_L29"/>
    <property type="match status" value="1"/>
</dbReference>
<dbReference type="InterPro" id="IPR050063">
    <property type="entry name" value="Ribosomal_protein_uL29"/>
</dbReference>
<dbReference type="Proteomes" id="UP000510822">
    <property type="component" value="Chromosome"/>
</dbReference>
<dbReference type="PANTHER" id="PTHR10916">
    <property type="entry name" value="60S RIBOSOMAL PROTEIN L35/50S RIBOSOMAL PROTEIN L29"/>
    <property type="match status" value="1"/>
</dbReference>
<gene>
    <name evidence="5 6" type="primary">rpmC</name>
    <name evidence="6" type="ORF">HZU75_10445</name>
</gene>
<evidence type="ECO:0000313" key="6">
    <source>
        <dbReference type="EMBL" id="QLI83241.1"/>
    </source>
</evidence>
<comment type="similarity">
    <text evidence="1 5">Belongs to the universal ribosomal protein uL29 family.</text>
</comment>
<keyword evidence="2 5" id="KW-0689">Ribosomal protein</keyword>
<dbReference type="GO" id="GO:0006412">
    <property type="term" value="P:translation"/>
    <property type="evidence" value="ECO:0007669"/>
    <property type="project" value="UniProtKB-UniRule"/>
</dbReference>
<dbReference type="RefSeq" id="WP_180308790.1">
    <property type="nucleotide sequence ID" value="NZ_CP058952.1"/>
</dbReference>
<dbReference type="PANTHER" id="PTHR10916:SF0">
    <property type="entry name" value="LARGE RIBOSOMAL SUBUNIT PROTEIN UL29C"/>
    <property type="match status" value="1"/>
</dbReference>
<dbReference type="InterPro" id="IPR036049">
    <property type="entry name" value="Ribosomal_uL29_sf"/>
</dbReference>
<dbReference type="KEGG" id="cfon:HZU75_10445"/>
<reference evidence="6 7" key="1">
    <citation type="journal article" date="2016" name="Int. J. Syst. Evol. Microbiol.">
        <title>Chitinibacter fontanus sp. nov., isolated from a spring.</title>
        <authorList>
            <person name="Sheu S.Y."/>
            <person name="Li Y.S."/>
            <person name="Young C.C."/>
            <person name="Chen W.M."/>
        </authorList>
    </citation>
    <scope>NUCLEOTIDE SEQUENCE [LARGE SCALE GENOMIC DNA]</scope>
    <source>
        <strain evidence="6 7">STM-7</strain>
    </source>
</reference>
<evidence type="ECO:0000256" key="5">
    <source>
        <dbReference type="HAMAP-Rule" id="MF_00374"/>
    </source>
</evidence>
<keyword evidence="7" id="KW-1185">Reference proteome</keyword>
<dbReference type="GO" id="GO:0003735">
    <property type="term" value="F:structural constituent of ribosome"/>
    <property type="evidence" value="ECO:0007669"/>
    <property type="project" value="InterPro"/>
</dbReference>
<dbReference type="SUPFAM" id="SSF46561">
    <property type="entry name" value="Ribosomal protein L29 (L29p)"/>
    <property type="match status" value="1"/>
</dbReference>
<dbReference type="InterPro" id="IPR018254">
    <property type="entry name" value="Ribosomal_uL29_CS"/>
</dbReference>
<dbReference type="FunFam" id="1.10.287.310:FF:000001">
    <property type="entry name" value="50S ribosomal protein L29"/>
    <property type="match status" value="1"/>
</dbReference>
<accession>A0A7D5Z767</accession>
<dbReference type="NCBIfam" id="TIGR00012">
    <property type="entry name" value="L29"/>
    <property type="match status" value="1"/>
</dbReference>
<dbReference type="CDD" id="cd00427">
    <property type="entry name" value="Ribosomal_L29_HIP"/>
    <property type="match status" value="1"/>
</dbReference>
<name>A0A7D5Z767_9NEIS</name>
<keyword evidence="3 5" id="KW-0687">Ribonucleoprotein</keyword>
<sequence>MKATELQQKSVEELKSELTALLKAKFSLRMQHATGQLANTSELKRVRKDIARVLTVLTQKAA</sequence>
<dbReference type="HAMAP" id="MF_00374">
    <property type="entry name" value="Ribosomal_uL29"/>
    <property type="match status" value="1"/>
</dbReference>
<evidence type="ECO:0000256" key="2">
    <source>
        <dbReference type="ARBA" id="ARBA00022980"/>
    </source>
</evidence>
<organism evidence="6 7">
    <name type="scientific">Chitinibacter fontanus</name>
    <dbReference type="NCBI Taxonomy" id="1737446"/>
    <lineage>
        <taxon>Bacteria</taxon>
        <taxon>Pseudomonadati</taxon>
        <taxon>Pseudomonadota</taxon>
        <taxon>Betaproteobacteria</taxon>
        <taxon>Neisseriales</taxon>
        <taxon>Chitinibacteraceae</taxon>
        <taxon>Chitinibacter</taxon>
    </lineage>
</organism>
<dbReference type="Gene3D" id="1.10.287.310">
    <property type="match status" value="1"/>
</dbReference>
<protein>
    <recommendedName>
        <fullName evidence="4 5">Large ribosomal subunit protein uL29</fullName>
    </recommendedName>
</protein>
<evidence type="ECO:0000256" key="3">
    <source>
        <dbReference type="ARBA" id="ARBA00023274"/>
    </source>
</evidence>
<dbReference type="EMBL" id="CP058952">
    <property type="protein sequence ID" value="QLI83241.1"/>
    <property type="molecule type" value="Genomic_DNA"/>
</dbReference>
<dbReference type="GO" id="GO:0022625">
    <property type="term" value="C:cytosolic large ribosomal subunit"/>
    <property type="evidence" value="ECO:0007669"/>
    <property type="project" value="TreeGrafter"/>
</dbReference>
<evidence type="ECO:0000256" key="4">
    <source>
        <dbReference type="ARBA" id="ARBA00035204"/>
    </source>
</evidence>
<dbReference type="InterPro" id="IPR001854">
    <property type="entry name" value="Ribosomal_uL29"/>
</dbReference>
<evidence type="ECO:0000313" key="7">
    <source>
        <dbReference type="Proteomes" id="UP000510822"/>
    </source>
</evidence>
<dbReference type="AlphaFoldDB" id="A0A7D5Z767"/>
<evidence type="ECO:0000256" key="1">
    <source>
        <dbReference type="ARBA" id="ARBA00009254"/>
    </source>
</evidence>
<dbReference type="PROSITE" id="PS00579">
    <property type="entry name" value="RIBOSOMAL_L29"/>
    <property type="match status" value="1"/>
</dbReference>